<dbReference type="Pfam" id="PF00300">
    <property type="entry name" value="His_Phos_1"/>
    <property type="match status" value="1"/>
</dbReference>
<sequence>MPPRLYLVRHAEGHHNVHHAVHIRDATLTEEGKAQCRQLHDTFAYREIIDLVLSSPLRRAIQTTVLSFGPTLSRKKVPYLLLPEAQEVSGFTCDVGHTKQELLQDLPDLFANEPLQFDREKINLDAVKEGWNSKTRYWAPDKIRVQQRAADLRTWLYLRSEAHILLVTHGAFLHYLTEDWTGDDPARGTAYSNCEVRVFDSTSTSSKKNAHIVEIPQTRDARPAGISNQDPHVQSEIKSVELREL</sequence>
<name>A0A6A6ARU6_9PLEO</name>
<gene>
    <name evidence="2" type="ORF">P153DRAFT_392334</name>
</gene>
<dbReference type="GO" id="GO:0016791">
    <property type="term" value="F:phosphatase activity"/>
    <property type="evidence" value="ECO:0007669"/>
    <property type="project" value="TreeGrafter"/>
</dbReference>
<feature type="region of interest" description="Disordered" evidence="1">
    <location>
        <begin position="209"/>
        <end position="245"/>
    </location>
</feature>
<dbReference type="Gene3D" id="3.40.50.1240">
    <property type="entry name" value="Phosphoglycerate mutase-like"/>
    <property type="match status" value="1"/>
</dbReference>
<evidence type="ECO:0000313" key="2">
    <source>
        <dbReference type="EMBL" id="KAF2133664.1"/>
    </source>
</evidence>
<dbReference type="InterPro" id="IPR029033">
    <property type="entry name" value="His_PPase_superfam"/>
</dbReference>
<dbReference type="Proteomes" id="UP000799771">
    <property type="component" value="Unassembled WGS sequence"/>
</dbReference>
<dbReference type="SUPFAM" id="SSF53254">
    <property type="entry name" value="Phosphoglycerate mutase-like"/>
    <property type="match status" value="1"/>
</dbReference>
<dbReference type="PANTHER" id="PTHR48100:SF54">
    <property type="entry name" value="PHOSPHATASE SPAC5H10.03-RELATED"/>
    <property type="match status" value="1"/>
</dbReference>
<keyword evidence="3" id="KW-1185">Reference proteome</keyword>
<reference evidence="2" key="1">
    <citation type="journal article" date="2020" name="Stud. Mycol.">
        <title>101 Dothideomycetes genomes: a test case for predicting lifestyles and emergence of pathogens.</title>
        <authorList>
            <person name="Haridas S."/>
            <person name="Albert R."/>
            <person name="Binder M."/>
            <person name="Bloem J."/>
            <person name="Labutti K."/>
            <person name="Salamov A."/>
            <person name="Andreopoulos B."/>
            <person name="Baker S."/>
            <person name="Barry K."/>
            <person name="Bills G."/>
            <person name="Bluhm B."/>
            <person name="Cannon C."/>
            <person name="Castanera R."/>
            <person name="Culley D."/>
            <person name="Daum C."/>
            <person name="Ezra D."/>
            <person name="Gonzalez J."/>
            <person name="Henrissat B."/>
            <person name="Kuo A."/>
            <person name="Liang C."/>
            <person name="Lipzen A."/>
            <person name="Lutzoni F."/>
            <person name="Magnuson J."/>
            <person name="Mondo S."/>
            <person name="Nolan M."/>
            <person name="Ohm R."/>
            <person name="Pangilinan J."/>
            <person name="Park H.-J."/>
            <person name="Ramirez L."/>
            <person name="Alfaro M."/>
            <person name="Sun H."/>
            <person name="Tritt A."/>
            <person name="Yoshinaga Y."/>
            <person name="Zwiers L.-H."/>
            <person name="Turgeon B."/>
            <person name="Goodwin S."/>
            <person name="Spatafora J."/>
            <person name="Crous P."/>
            <person name="Grigoriev I."/>
        </authorList>
    </citation>
    <scope>NUCLEOTIDE SEQUENCE</scope>
    <source>
        <strain evidence="2">CBS 119687</strain>
    </source>
</reference>
<evidence type="ECO:0000313" key="3">
    <source>
        <dbReference type="Proteomes" id="UP000799771"/>
    </source>
</evidence>
<dbReference type="CDD" id="cd07067">
    <property type="entry name" value="HP_PGM_like"/>
    <property type="match status" value="1"/>
</dbReference>
<dbReference type="InterPro" id="IPR013078">
    <property type="entry name" value="His_Pase_superF_clade-1"/>
</dbReference>
<organism evidence="2 3">
    <name type="scientific">Dothidotthia symphoricarpi CBS 119687</name>
    <dbReference type="NCBI Taxonomy" id="1392245"/>
    <lineage>
        <taxon>Eukaryota</taxon>
        <taxon>Fungi</taxon>
        <taxon>Dikarya</taxon>
        <taxon>Ascomycota</taxon>
        <taxon>Pezizomycotina</taxon>
        <taxon>Dothideomycetes</taxon>
        <taxon>Pleosporomycetidae</taxon>
        <taxon>Pleosporales</taxon>
        <taxon>Dothidotthiaceae</taxon>
        <taxon>Dothidotthia</taxon>
    </lineage>
</organism>
<accession>A0A6A6ARU6</accession>
<proteinExistence type="predicted"/>
<dbReference type="InterPro" id="IPR050275">
    <property type="entry name" value="PGM_Phosphatase"/>
</dbReference>
<dbReference type="GO" id="GO:0005737">
    <property type="term" value="C:cytoplasm"/>
    <property type="evidence" value="ECO:0007669"/>
    <property type="project" value="TreeGrafter"/>
</dbReference>
<dbReference type="RefSeq" id="XP_033528051.1">
    <property type="nucleotide sequence ID" value="XM_033671140.1"/>
</dbReference>
<protein>
    <submittedName>
        <fullName evidence="2">Phosphoglycerate mutase-like protein</fullName>
    </submittedName>
</protein>
<dbReference type="SMART" id="SM00855">
    <property type="entry name" value="PGAM"/>
    <property type="match status" value="1"/>
</dbReference>
<feature type="compositionally biased region" description="Basic and acidic residues" evidence="1">
    <location>
        <begin position="233"/>
        <end position="245"/>
    </location>
</feature>
<dbReference type="OrthoDB" id="496981at2759"/>
<dbReference type="EMBL" id="ML977498">
    <property type="protein sequence ID" value="KAF2133664.1"/>
    <property type="molecule type" value="Genomic_DNA"/>
</dbReference>
<evidence type="ECO:0000256" key="1">
    <source>
        <dbReference type="SAM" id="MobiDB-lite"/>
    </source>
</evidence>
<dbReference type="PANTHER" id="PTHR48100">
    <property type="entry name" value="BROAD-SPECIFICITY PHOSPHATASE YOR283W-RELATED"/>
    <property type="match status" value="1"/>
</dbReference>
<dbReference type="GeneID" id="54411572"/>
<dbReference type="AlphaFoldDB" id="A0A6A6ARU6"/>